<dbReference type="AlphaFoldDB" id="A0A9W6K681"/>
<evidence type="ECO:0000313" key="2">
    <source>
        <dbReference type="EMBL" id="GLK89647.1"/>
    </source>
</evidence>
<name>A0A9W6K681_9PSED</name>
<dbReference type="RefSeq" id="WP_271195841.1">
    <property type="nucleotide sequence ID" value="NZ_BSFN01000007.1"/>
</dbReference>
<keyword evidence="3" id="KW-1185">Reference proteome</keyword>
<sequence>MITLNVSGIGCSSCVSKITQAIHALDPDAQVQVDGRAGLVHVDSSTPAERLNLAVNQLGFASRISLH</sequence>
<gene>
    <name evidence="2" type="ORF">GCM10017655_27090</name>
</gene>
<reference evidence="2" key="2">
    <citation type="submission" date="2023-01" db="EMBL/GenBank/DDBJ databases">
        <authorList>
            <person name="Sun Q."/>
            <person name="Evtushenko L."/>
        </authorList>
    </citation>
    <scope>NUCLEOTIDE SEQUENCE</scope>
    <source>
        <strain evidence="2">VKM B-2935</strain>
    </source>
</reference>
<dbReference type="PROSITE" id="PS50846">
    <property type="entry name" value="HMA_2"/>
    <property type="match status" value="1"/>
</dbReference>
<dbReference type="SUPFAM" id="SSF55008">
    <property type="entry name" value="HMA, heavy metal-associated domain"/>
    <property type="match status" value="1"/>
</dbReference>
<dbReference type="EMBL" id="BSFN01000007">
    <property type="protein sequence ID" value="GLK89647.1"/>
    <property type="molecule type" value="Genomic_DNA"/>
</dbReference>
<dbReference type="InterPro" id="IPR006121">
    <property type="entry name" value="HMA_dom"/>
</dbReference>
<protein>
    <recommendedName>
        <fullName evidence="1">HMA domain-containing protein</fullName>
    </recommendedName>
</protein>
<evidence type="ECO:0000313" key="3">
    <source>
        <dbReference type="Proteomes" id="UP001143328"/>
    </source>
</evidence>
<reference evidence="2" key="1">
    <citation type="journal article" date="2014" name="Int. J. Syst. Evol. Microbiol.">
        <title>Complete genome sequence of Corynebacterium casei LMG S-19264T (=DSM 44701T), isolated from a smear-ripened cheese.</title>
        <authorList>
            <consortium name="US DOE Joint Genome Institute (JGI-PGF)"/>
            <person name="Walter F."/>
            <person name="Albersmeier A."/>
            <person name="Kalinowski J."/>
            <person name="Ruckert C."/>
        </authorList>
    </citation>
    <scope>NUCLEOTIDE SEQUENCE</scope>
    <source>
        <strain evidence="2">VKM B-2935</strain>
    </source>
</reference>
<dbReference type="Proteomes" id="UP001143328">
    <property type="component" value="Unassembled WGS sequence"/>
</dbReference>
<evidence type="ECO:0000259" key="1">
    <source>
        <dbReference type="PROSITE" id="PS50846"/>
    </source>
</evidence>
<dbReference type="InterPro" id="IPR036163">
    <property type="entry name" value="HMA_dom_sf"/>
</dbReference>
<dbReference type="GO" id="GO:0046872">
    <property type="term" value="F:metal ion binding"/>
    <property type="evidence" value="ECO:0007669"/>
    <property type="project" value="InterPro"/>
</dbReference>
<dbReference type="Pfam" id="PF00403">
    <property type="entry name" value="HMA"/>
    <property type="match status" value="1"/>
</dbReference>
<organism evidence="2 3">
    <name type="scientific">Pseudomonas turukhanskensis</name>
    <dbReference type="NCBI Taxonomy" id="1806536"/>
    <lineage>
        <taxon>Bacteria</taxon>
        <taxon>Pseudomonadati</taxon>
        <taxon>Pseudomonadota</taxon>
        <taxon>Gammaproteobacteria</taxon>
        <taxon>Pseudomonadales</taxon>
        <taxon>Pseudomonadaceae</taxon>
        <taxon>Pseudomonas</taxon>
    </lineage>
</organism>
<accession>A0A9W6K681</accession>
<dbReference type="CDD" id="cd00371">
    <property type="entry name" value="HMA"/>
    <property type="match status" value="1"/>
</dbReference>
<proteinExistence type="predicted"/>
<dbReference type="Gene3D" id="3.30.70.100">
    <property type="match status" value="1"/>
</dbReference>
<feature type="domain" description="HMA" evidence="1">
    <location>
        <begin position="1"/>
        <end position="63"/>
    </location>
</feature>
<comment type="caution">
    <text evidence="2">The sequence shown here is derived from an EMBL/GenBank/DDBJ whole genome shotgun (WGS) entry which is preliminary data.</text>
</comment>